<feature type="compositionally biased region" description="Polar residues" evidence="1">
    <location>
        <begin position="96"/>
        <end position="105"/>
    </location>
</feature>
<dbReference type="EMBL" id="ML119674">
    <property type="protein sequence ID" value="RPA82097.1"/>
    <property type="molecule type" value="Genomic_DNA"/>
</dbReference>
<feature type="chain" id="PRO_5018009456" evidence="2">
    <location>
        <begin position="25"/>
        <end position="382"/>
    </location>
</feature>
<keyword evidence="4" id="KW-1185">Reference proteome</keyword>
<evidence type="ECO:0000313" key="3">
    <source>
        <dbReference type="EMBL" id="RPA82097.1"/>
    </source>
</evidence>
<organism evidence="3 4">
    <name type="scientific">Ascobolus immersus RN42</name>
    <dbReference type="NCBI Taxonomy" id="1160509"/>
    <lineage>
        <taxon>Eukaryota</taxon>
        <taxon>Fungi</taxon>
        <taxon>Dikarya</taxon>
        <taxon>Ascomycota</taxon>
        <taxon>Pezizomycotina</taxon>
        <taxon>Pezizomycetes</taxon>
        <taxon>Pezizales</taxon>
        <taxon>Ascobolaceae</taxon>
        <taxon>Ascobolus</taxon>
    </lineage>
</organism>
<keyword evidence="2" id="KW-0732">Signal</keyword>
<name>A0A3N4I9F3_ASCIM</name>
<accession>A0A3N4I9F3</accession>
<gene>
    <name evidence="3" type="ORF">BJ508DRAFT_305992</name>
</gene>
<feature type="region of interest" description="Disordered" evidence="1">
    <location>
        <begin position="94"/>
        <end position="126"/>
    </location>
</feature>
<proteinExistence type="predicted"/>
<evidence type="ECO:0000256" key="2">
    <source>
        <dbReference type="SAM" id="SignalP"/>
    </source>
</evidence>
<sequence length="382" mass="42841">MRPLTELILPALVLFSYGSSTVQATGGSRNGGCPDVIILHTGSKPDLVRSVATYIRSELEGGHNFGSYIAMKRFIQENPQSVVEQKRKLYEEKMANKTSTSSVDNSEGKLHNGGEGQHSAQAPETTIEVPVPVVPEPKEIPTFWGLLVDHFTLSRQLRQPPQPKQPKQPEIVVKKEYQATVGSEVTEWKFPWNSVSQLRYLEESEFADSMQKLRMDFRRPMDECPDSRLVAIGAGDEVLVLRWFLLGTHPESRAWNQPPVQDMSDWPPRATFGSTLAAVAFIDDPSHTAADHEGMDSRLRDIDTVSRFGFAYRETMRSWSAKDGHVCNGAYQEQPHAERMDLDEMNNDGHVQVVGSWILERLKSFGIMPGPLPGLVHLYESL</sequence>
<evidence type="ECO:0000256" key="1">
    <source>
        <dbReference type="SAM" id="MobiDB-lite"/>
    </source>
</evidence>
<reference evidence="3 4" key="1">
    <citation type="journal article" date="2018" name="Nat. Ecol. Evol.">
        <title>Pezizomycetes genomes reveal the molecular basis of ectomycorrhizal truffle lifestyle.</title>
        <authorList>
            <person name="Murat C."/>
            <person name="Payen T."/>
            <person name="Noel B."/>
            <person name="Kuo A."/>
            <person name="Morin E."/>
            <person name="Chen J."/>
            <person name="Kohler A."/>
            <person name="Krizsan K."/>
            <person name="Balestrini R."/>
            <person name="Da Silva C."/>
            <person name="Montanini B."/>
            <person name="Hainaut M."/>
            <person name="Levati E."/>
            <person name="Barry K.W."/>
            <person name="Belfiori B."/>
            <person name="Cichocki N."/>
            <person name="Clum A."/>
            <person name="Dockter R.B."/>
            <person name="Fauchery L."/>
            <person name="Guy J."/>
            <person name="Iotti M."/>
            <person name="Le Tacon F."/>
            <person name="Lindquist E.A."/>
            <person name="Lipzen A."/>
            <person name="Malagnac F."/>
            <person name="Mello A."/>
            <person name="Molinier V."/>
            <person name="Miyauchi S."/>
            <person name="Poulain J."/>
            <person name="Riccioni C."/>
            <person name="Rubini A."/>
            <person name="Sitrit Y."/>
            <person name="Splivallo R."/>
            <person name="Traeger S."/>
            <person name="Wang M."/>
            <person name="Zifcakova L."/>
            <person name="Wipf D."/>
            <person name="Zambonelli A."/>
            <person name="Paolocci F."/>
            <person name="Nowrousian M."/>
            <person name="Ottonello S."/>
            <person name="Baldrian P."/>
            <person name="Spatafora J.W."/>
            <person name="Henrissat B."/>
            <person name="Nagy L.G."/>
            <person name="Aury J.M."/>
            <person name="Wincker P."/>
            <person name="Grigoriev I.V."/>
            <person name="Bonfante P."/>
            <person name="Martin F.M."/>
        </authorList>
    </citation>
    <scope>NUCLEOTIDE SEQUENCE [LARGE SCALE GENOMIC DNA]</scope>
    <source>
        <strain evidence="3 4">RN42</strain>
    </source>
</reference>
<feature type="signal peptide" evidence="2">
    <location>
        <begin position="1"/>
        <end position="24"/>
    </location>
</feature>
<protein>
    <submittedName>
        <fullName evidence="3">Uncharacterized protein</fullName>
    </submittedName>
</protein>
<dbReference type="AlphaFoldDB" id="A0A3N4I9F3"/>
<dbReference type="Proteomes" id="UP000275078">
    <property type="component" value="Unassembled WGS sequence"/>
</dbReference>
<evidence type="ECO:0000313" key="4">
    <source>
        <dbReference type="Proteomes" id="UP000275078"/>
    </source>
</evidence>